<feature type="domain" description="Quinate/shikimate 5-dehydrogenase/glutamyl-tRNA reductase" evidence="15">
    <location>
        <begin position="182"/>
        <end position="304"/>
    </location>
</feature>
<dbReference type="PIRSF" id="PIRSF000445">
    <property type="entry name" value="4pyrrol_synth_GluRdtase"/>
    <property type="match status" value="1"/>
</dbReference>
<dbReference type="PANTHER" id="PTHR43013">
    <property type="entry name" value="GLUTAMYL-TRNA REDUCTASE"/>
    <property type="match status" value="1"/>
</dbReference>
<dbReference type="InterPro" id="IPR036343">
    <property type="entry name" value="GluRdtase_N_sf"/>
</dbReference>
<evidence type="ECO:0000259" key="14">
    <source>
        <dbReference type="Pfam" id="PF00745"/>
    </source>
</evidence>
<dbReference type="AlphaFoldDB" id="F0NYU6"/>
<dbReference type="NCBIfam" id="TIGR01035">
    <property type="entry name" value="hemA"/>
    <property type="match status" value="1"/>
</dbReference>
<evidence type="ECO:0000256" key="11">
    <source>
        <dbReference type="PIRSR" id="PIRSR000445-3"/>
    </source>
</evidence>
<evidence type="ECO:0000256" key="10">
    <source>
        <dbReference type="PIRSR" id="PIRSR000445-2"/>
    </source>
</evidence>
<evidence type="ECO:0000259" key="15">
    <source>
        <dbReference type="Pfam" id="PF01488"/>
    </source>
</evidence>
<feature type="binding site" evidence="8 10">
    <location>
        <position position="124"/>
    </location>
    <ligand>
        <name>substrate</name>
    </ligand>
</feature>
<dbReference type="Gene3D" id="3.30.460.30">
    <property type="entry name" value="Glutamyl-tRNA reductase, N-terminal domain"/>
    <property type="match status" value="1"/>
</dbReference>
<feature type="binding site" evidence="8 11">
    <location>
        <begin position="193"/>
        <end position="198"/>
    </location>
    <ligand>
        <name>NADP(+)</name>
        <dbReference type="ChEBI" id="CHEBI:58349"/>
    </ligand>
</feature>
<accession>F0NYU6</accession>
<dbReference type="SUPFAM" id="SSF69075">
    <property type="entry name" value="Glutamyl tRNA-reductase dimerization domain"/>
    <property type="match status" value="1"/>
</dbReference>
<dbReference type="PANTHER" id="PTHR43013:SF1">
    <property type="entry name" value="GLUTAMYL-TRNA REDUCTASE"/>
    <property type="match status" value="1"/>
</dbReference>
<feature type="domain" description="Glutamyl-tRNA reductase N-terminal" evidence="16">
    <location>
        <begin position="15"/>
        <end position="160"/>
    </location>
</feature>
<evidence type="ECO:0000256" key="8">
    <source>
        <dbReference type="HAMAP-Rule" id="MF_00087"/>
    </source>
</evidence>
<comment type="catalytic activity">
    <reaction evidence="7 8 13">
        <text>(S)-4-amino-5-oxopentanoate + tRNA(Glu) + NADP(+) = L-glutamyl-tRNA(Glu) + NADPH + H(+)</text>
        <dbReference type="Rhea" id="RHEA:12344"/>
        <dbReference type="Rhea" id="RHEA-COMP:9663"/>
        <dbReference type="Rhea" id="RHEA-COMP:9680"/>
        <dbReference type="ChEBI" id="CHEBI:15378"/>
        <dbReference type="ChEBI" id="CHEBI:57501"/>
        <dbReference type="ChEBI" id="CHEBI:57783"/>
        <dbReference type="ChEBI" id="CHEBI:58349"/>
        <dbReference type="ChEBI" id="CHEBI:78442"/>
        <dbReference type="ChEBI" id="CHEBI:78520"/>
        <dbReference type="EC" id="1.2.1.70"/>
    </reaction>
</comment>
<dbReference type="UniPathway" id="UPA00251">
    <property type="reaction ID" value="UER00316"/>
</dbReference>
<keyword evidence="5 8" id="KW-0560">Oxidoreductase</keyword>
<dbReference type="Pfam" id="PF01488">
    <property type="entry name" value="Shikimate_DH"/>
    <property type="match status" value="1"/>
</dbReference>
<evidence type="ECO:0000256" key="13">
    <source>
        <dbReference type="RuleBase" id="RU000584"/>
    </source>
</evidence>
<evidence type="ECO:0000256" key="12">
    <source>
        <dbReference type="PIRSR" id="PIRSR000445-4"/>
    </source>
</evidence>
<dbReference type="HAMAP" id="MF_00087">
    <property type="entry name" value="Glu_tRNA_reductase"/>
    <property type="match status" value="1"/>
</dbReference>
<gene>
    <name evidence="8" type="primary">hemA</name>
    <name evidence="17" type="ordered locus">Weevi_0429</name>
</gene>
<keyword evidence="6 8" id="KW-0627">Porphyrin biosynthesis</keyword>
<dbReference type="eggNOG" id="COG0373">
    <property type="taxonomic scope" value="Bacteria"/>
</dbReference>
<dbReference type="OrthoDB" id="110209at2"/>
<dbReference type="KEGG" id="wvi:Weevi_0429"/>
<evidence type="ECO:0000256" key="2">
    <source>
        <dbReference type="ARBA" id="ARBA00005916"/>
    </source>
</evidence>
<dbReference type="PROSITE" id="PS00747">
    <property type="entry name" value="GLUTR"/>
    <property type="match status" value="1"/>
</dbReference>
<dbReference type="InterPro" id="IPR015896">
    <property type="entry name" value="4pyrrol_synth_GluRdtase_dimer"/>
</dbReference>
<sequence length="415" mass="47524">MTIRGDKKDQNFYVIGLSYEKADAETRGKFTFFPDKVSDFVKDAKQNGLANFFVVSTCNRTEMYGFAPSAECMIEQYCRFTEGDIEEFRNFVNIQEGKKAVEHLFRVSSGLESQILGDFDIIGQIKIWFTRFKKEGTTNAFLERLINTSIQISKRIKNETLLSNGSASVAFSAVNFILDSQKDLASKNILLYGVGKIGRNTCENLVKHSEGSQITLINRTREKAEILGNKYEVIVKDHADLLEELQKTDILIVATGASKHTITEEMIPMDKSMTIIDMSVPENVVHTLGSRDNIHLVNVDGLSKMVDETLNTRKEAIPLAESIISELMDEFAEWLKTREFVPYIQSFKSRLQFIQDNEIHNLRKDNLSVDENELLLTKKMIQRITNQFASYLLENRDHAEDTYELMQKMFRLKEA</sequence>
<dbReference type="InterPro" id="IPR036291">
    <property type="entry name" value="NAD(P)-bd_dom_sf"/>
</dbReference>
<keyword evidence="18" id="KW-1185">Reference proteome</keyword>
<evidence type="ECO:0000256" key="9">
    <source>
        <dbReference type="PIRSR" id="PIRSR000445-1"/>
    </source>
</evidence>
<feature type="binding site" evidence="8 10">
    <location>
        <position position="113"/>
    </location>
    <ligand>
        <name>substrate</name>
    </ligand>
</feature>
<dbReference type="GO" id="GO:0019353">
    <property type="term" value="P:protoporphyrinogen IX biosynthetic process from glutamate"/>
    <property type="evidence" value="ECO:0007669"/>
    <property type="project" value="TreeGrafter"/>
</dbReference>
<dbReference type="InterPro" id="IPR000343">
    <property type="entry name" value="4pyrrol_synth_GluRdtase"/>
</dbReference>
<evidence type="ECO:0000256" key="3">
    <source>
        <dbReference type="ARBA" id="ARBA00012970"/>
    </source>
</evidence>
<feature type="active site" description="Nucleophile" evidence="8 9">
    <location>
        <position position="58"/>
    </location>
</feature>
<dbReference type="Pfam" id="PF00745">
    <property type="entry name" value="GlutR_dimer"/>
    <property type="match status" value="1"/>
</dbReference>
<dbReference type="HOGENOM" id="CLU_035113_2_2_10"/>
<dbReference type="GO" id="GO:0050661">
    <property type="term" value="F:NADP binding"/>
    <property type="evidence" value="ECO:0007669"/>
    <property type="project" value="InterPro"/>
</dbReference>
<name>F0NYU6_WEEVC</name>
<feature type="domain" description="Tetrapyrrole biosynthesis glutamyl-tRNA reductase dimerisation" evidence="14">
    <location>
        <begin position="320"/>
        <end position="412"/>
    </location>
</feature>
<evidence type="ECO:0000259" key="16">
    <source>
        <dbReference type="Pfam" id="PF05201"/>
    </source>
</evidence>
<feature type="binding site" evidence="8 10">
    <location>
        <begin position="118"/>
        <end position="120"/>
    </location>
    <ligand>
        <name>substrate</name>
    </ligand>
</feature>
<dbReference type="SUPFAM" id="SSF51735">
    <property type="entry name" value="NAD(P)-binding Rossmann-fold domains"/>
    <property type="match status" value="1"/>
</dbReference>
<comment type="subunit">
    <text evidence="8">Homodimer.</text>
</comment>
<evidence type="ECO:0000313" key="17">
    <source>
        <dbReference type="EMBL" id="ADX67148.1"/>
    </source>
</evidence>
<feature type="site" description="Important for activity" evidence="8 12">
    <location>
        <position position="103"/>
    </location>
</feature>
<dbReference type="InterPro" id="IPR036453">
    <property type="entry name" value="GluRdtase_dimer_dom_sf"/>
</dbReference>
<dbReference type="SUPFAM" id="SSF69742">
    <property type="entry name" value="Glutamyl tRNA-reductase catalytic, N-terminal domain"/>
    <property type="match status" value="1"/>
</dbReference>
<dbReference type="EC" id="1.2.1.70" evidence="3 8"/>
<dbReference type="Gene3D" id="3.40.50.720">
    <property type="entry name" value="NAD(P)-binding Rossmann-like Domain"/>
    <property type="match status" value="1"/>
</dbReference>
<dbReference type="GO" id="GO:0008883">
    <property type="term" value="F:glutamyl-tRNA reductase activity"/>
    <property type="evidence" value="ECO:0007669"/>
    <property type="project" value="UniProtKB-UniRule"/>
</dbReference>
<comment type="pathway">
    <text evidence="1 8 13">Porphyrin-containing compound metabolism; protoporphyrin-IX biosynthesis; 5-aminolevulinate from L-glutamyl-tRNA(Glu): step 1/2.</text>
</comment>
<evidence type="ECO:0000256" key="1">
    <source>
        <dbReference type="ARBA" id="ARBA00005059"/>
    </source>
</evidence>
<keyword evidence="4 8" id="KW-0521">NADP</keyword>
<dbReference type="InterPro" id="IPR018214">
    <property type="entry name" value="GluRdtase_CS"/>
</dbReference>
<evidence type="ECO:0000256" key="6">
    <source>
        <dbReference type="ARBA" id="ARBA00023244"/>
    </source>
</evidence>
<reference evidence="17 18" key="1">
    <citation type="journal article" date="2011" name="Stand. Genomic Sci.">
        <title>Complete genome sequence of Weeksella virosa type strain (9751).</title>
        <authorList>
            <person name="Lang E."/>
            <person name="Teshima H."/>
            <person name="Lucas S."/>
            <person name="Lapidus A."/>
            <person name="Hammon N."/>
            <person name="Deshpande S."/>
            <person name="Nolan M."/>
            <person name="Cheng J.F."/>
            <person name="Pitluck S."/>
            <person name="Liolios K."/>
            <person name="Pagani I."/>
            <person name="Mikhailova N."/>
            <person name="Ivanova N."/>
            <person name="Mavromatis K."/>
            <person name="Pati A."/>
            <person name="Tapia R."/>
            <person name="Han C."/>
            <person name="Goodwin L."/>
            <person name="Chen A."/>
            <person name="Palaniappan K."/>
            <person name="Land M."/>
            <person name="Hauser L."/>
            <person name="Chang Y.J."/>
            <person name="Jeffries C.D."/>
            <person name="Brambilla E.M."/>
            <person name="Kopitz M."/>
            <person name="Rohde M."/>
            <person name="Goker M."/>
            <person name="Tindall B.J."/>
            <person name="Detter J.C."/>
            <person name="Woyke T."/>
            <person name="Bristow J."/>
            <person name="Eisen J.A."/>
            <person name="Markowitz V."/>
            <person name="Hugenholtz P."/>
            <person name="Klenk H.P."/>
            <person name="Kyrpides N.C."/>
        </authorList>
    </citation>
    <scope>NUCLEOTIDE SEQUENCE [LARGE SCALE GENOMIC DNA]</scope>
    <source>
        <strain evidence="18">ATCC 43766 / DSM 16922 / JCM 21250 / NBRC 16016 / NCTC 11634 / CL345/78</strain>
    </source>
</reference>
<comment type="similarity">
    <text evidence="2 8 13">Belongs to the glutamyl-tRNA reductase family.</text>
</comment>
<dbReference type="InterPro" id="IPR006151">
    <property type="entry name" value="Shikm_DH/Glu-tRNA_Rdtase"/>
</dbReference>
<protein>
    <recommendedName>
        <fullName evidence="3 8">Glutamyl-tRNA reductase</fullName>
        <shortName evidence="8">GluTR</shortName>
        <ecNumber evidence="3 8">1.2.1.70</ecNumber>
    </recommendedName>
</protein>
<evidence type="ECO:0000313" key="18">
    <source>
        <dbReference type="Proteomes" id="UP000008641"/>
    </source>
</evidence>
<feature type="binding site" evidence="8 10">
    <location>
        <begin position="57"/>
        <end position="60"/>
    </location>
    <ligand>
        <name>substrate</name>
    </ligand>
</feature>
<comment type="function">
    <text evidence="8">Catalyzes the NADPH-dependent reduction of glutamyl-tRNA(Glu) to glutamate 1-semialdehyde (GSA).</text>
</comment>
<comment type="miscellaneous">
    <text evidence="8">During catalysis, the active site Cys acts as a nucleophile attacking the alpha-carbonyl group of tRNA-bound glutamate with the formation of a thioester intermediate between enzyme and glutamate, and the concomitant release of tRNA(Glu). The thioester intermediate is finally reduced by direct hydride transfer from NADPH, to form the product GSA.</text>
</comment>
<dbReference type="STRING" id="865938.Weevi_0429"/>
<dbReference type="Pfam" id="PF05201">
    <property type="entry name" value="GlutR_N"/>
    <property type="match status" value="1"/>
</dbReference>
<dbReference type="RefSeq" id="WP_013597540.1">
    <property type="nucleotide sequence ID" value="NC_015144.1"/>
</dbReference>
<dbReference type="Proteomes" id="UP000008641">
    <property type="component" value="Chromosome"/>
</dbReference>
<organism evidence="17 18">
    <name type="scientific">Weeksella virosa (strain ATCC 43766 / DSM 16922 / JCM 21250 / CCUG 30538 / CDC 9751 / IAM 14551 / NBRC 16016 / NCTC 11634 / CL345/78)</name>
    <dbReference type="NCBI Taxonomy" id="865938"/>
    <lineage>
        <taxon>Bacteria</taxon>
        <taxon>Pseudomonadati</taxon>
        <taxon>Bacteroidota</taxon>
        <taxon>Flavobacteriia</taxon>
        <taxon>Flavobacteriales</taxon>
        <taxon>Weeksellaceae</taxon>
        <taxon>Weeksella</taxon>
    </lineage>
</organism>
<evidence type="ECO:0000256" key="5">
    <source>
        <dbReference type="ARBA" id="ARBA00023002"/>
    </source>
</evidence>
<dbReference type="EMBL" id="CP002455">
    <property type="protein sequence ID" value="ADX67148.1"/>
    <property type="molecule type" value="Genomic_DNA"/>
</dbReference>
<dbReference type="InterPro" id="IPR015895">
    <property type="entry name" value="4pyrrol_synth_GluRdtase_N"/>
</dbReference>
<comment type="domain">
    <text evidence="8">Possesses an unusual extended V-shaped dimeric structure with each monomer consisting of three distinct domains arranged along a curved 'spinal' alpha-helix. The N-terminal catalytic domain specifically recognizes the glutamate moiety of the substrate. The second domain is the NADPH-binding domain, and the third C-terminal domain is responsible for dimerization.</text>
</comment>
<proteinExistence type="inferred from homology"/>
<evidence type="ECO:0000256" key="7">
    <source>
        <dbReference type="ARBA" id="ARBA00047464"/>
    </source>
</evidence>
<evidence type="ECO:0000256" key="4">
    <source>
        <dbReference type="ARBA" id="ARBA00022857"/>
    </source>
</evidence>
<reference evidence="18" key="2">
    <citation type="journal article" date="2011" name="Stand. Genomic Sci.">
        <title>Complete genome sequence of Weeksella virosa type strain (9751T).</title>
        <authorList>
            <person name="Lang E."/>
            <person name="Teshima H."/>
            <person name="Lucas S."/>
            <person name="Lapidus A."/>
            <person name="Hammon N."/>
            <person name="Deshpande S."/>
            <person name="Nolan M."/>
            <person name="Cheng J."/>
            <person name="Pitluck S."/>
            <person name="Liolios K."/>
            <person name="Pagani I."/>
            <person name="Mikhailova N."/>
            <person name="Ivanova N."/>
            <person name="Mavromatis K."/>
            <person name="Pati A."/>
            <person name="Tapia R."/>
            <person name="Han C."/>
            <person name="Goodwin L."/>
            <person name="Chen A."/>
            <person name="Palaniappan K."/>
            <person name="Land M."/>
            <person name="Hauser L."/>
            <person name="Chang Y."/>
            <person name="Jeffries C."/>
            <person name="Brambilla E."/>
            <person name="Kopitz M."/>
            <person name="Rohde M."/>
            <person name="Goker M."/>
            <person name="Tindall B."/>
            <person name="Detter J."/>
            <person name="Woyke T."/>
            <person name="Bristow J."/>
            <person name="Eisen J."/>
            <person name="Markowitz V."/>
            <person name="Hugenholtz P."/>
            <person name="Klenk H."/>
            <person name="Kyrpides N."/>
        </authorList>
    </citation>
    <scope>NUCLEOTIDE SEQUENCE [LARGE SCALE GENOMIC DNA]</scope>
    <source>
        <strain evidence="18">ATCC 43766 / DSM 16922 / JCM 21250 / NBRC 16016 / NCTC 11634 / CL345/78</strain>
    </source>
</reference>